<reference evidence="1 2" key="1">
    <citation type="submission" date="2017-06" db="EMBL/GenBank/DDBJ databases">
        <title>Complete genome sequence of Paenibacillus donghaensis KCTC 13049T isolated from East Sea sediment, South Korea.</title>
        <authorList>
            <person name="Jung B.K."/>
            <person name="Hong S.-J."/>
            <person name="Shin J.-H."/>
        </authorList>
    </citation>
    <scope>NUCLEOTIDE SEQUENCE [LARGE SCALE GENOMIC DNA]</scope>
    <source>
        <strain evidence="1 2">KCTC 13049</strain>
    </source>
</reference>
<dbReference type="RefSeq" id="WP_087917584.1">
    <property type="nucleotide sequence ID" value="NZ_CP021780.1"/>
</dbReference>
<organism evidence="1 2">
    <name type="scientific">Paenibacillus donghaensis</name>
    <dbReference type="NCBI Taxonomy" id="414771"/>
    <lineage>
        <taxon>Bacteria</taxon>
        <taxon>Bacillati</taxon>
        <taxon>Bacillota</taxon>
        <taxon>Bacilli</taxon>
        <taxon>Bacillales</taxon>
        <taxon>Paenibacillaceae</taxon>
        <taxon>Paenibacillus</taxon>
    </lineage>
</organism>
<dbReference type="AlphaFoldDB" id="A0A2Z2KA78"/>
<dbReference type="OrthoDB" id="9980917at2"/>
<proteinExistence type="predicted"/>
<sequence length="75" mass="8114">MCICGTAVLLLGEAYEDRESNGLDCAISEPGAVGAWRDSVHEQGTREYEAALEKWIGSALSTASMNSRKQKLPIK</sequence>
<evidence type="ECO:0000313" key="2">
    <source>
        <dbReference type="Proteomes" id="UP000249890"/>
    </source>
</evidence>
<evidence type="ECO:0000313" key="1">
    <source>
        <dbReference type="EMBL" id="ASA23596.1"/>
    </source>
</evidence>
<accession>A0A2Z2KA78</accession>
<dbReference type="KEGG" id="pdh:B9T62_24065"/>
<dbReference type="EMBL" id="CP021780">
    <property type="protein sequence ID" value="ASA23596.1"/>
    <property type="molecule type" value="Genomic_DNA"/>
</dbReference>
<keyword evidence="2" id="KW-1185">Reference proteome</keyword>
<dbReference type="Proteomes" id="UP000249890">
    <property type="component" value="Chromosome"/>
</dbReference>
<name>A0A2Z2KA78_9BACL</name>
<gene>
    <name evidence="1" type="ORF">B9T62_24065</name>
</gene>
<protein>
    <submittedName>
        <fullName evidence="1">Uncharacterized protein</fullName>
    </submittedName>
</protein>